<dbReference type="Pfam" id="PF12698">
    <property type="entry name" value="ABC2_membrane_3"/>
    <property type="match status" value="1"/>
</dbReference>
<keyword evidence="4" id="KW-1003">Cell membrane</keyword>
<keyword evidence="11" id="KW-1185">Reference proteome</keyword>
<dbReference type="InterPro" id="IPR047817">
    <property type="entry name" value="ABC2_TM_bact-type"/>
</dbReference>
<feature type="transmembrane region" description="Helical" evidence="8">
    <location>
        <begin position="218"/>
        <end position="243"/>
    </location>
</feature>
<keyword evidence="5 8" id="KW-0812">Transmembrane</keyword>
<evidence type="ECO:0000256" key="6">
    <source>
        <dbReference type="ARBA" id="ARBA00022989"/>
    </source>
</evidence>
<protein>
    <recommendedName>
        <fullName evidence="9">ABC transmembrane type-2 domain-containing protein</fullName>
    </recommendedName>
</protein>
<evidence type="ECO:0000259" key="9">
    <source>
        <dbReference type="PROSITE" id="PS51012"/>
    </source>
</evidence>
<reference evidence="10 11" key="1">
    <citation type="journal article" date="2014" name="Antonie Van Leeuwenhoek">
        <title>Hyphomonas beringensis sp. nov. and Hyphomonas chukchiensis sp. nov., isolated from surface seawater of the Bering Sea and Chukchi Sea.</title>
        <authorList>
            <person name="Li C."/>
            <person name="Lai Q."/>
            <person name="Li G."/>
            <person name="Dong C."/>
            <person name="Wang J."/>
            <person name="Liao Y."/>
            <person name="Shao Z."/>
        </authorList>
    </citation>
    <scope>NUCLEOTIDE SEQUENCE [LARGE SCALE GENOMIC DNA]</scope>
    <source>
        <strain evidence="10 11">22II1-22F38</strain>
    </source>
</reference>
<comment type="subcellular location">
    <subcellularLocation>
        <location evidence="1">Cell membrane</location>
        <topology evidence="1">Multi-pass membrane protein</topology>
    </subcellularLocation>
</comment>
<dbReference type="InterPro" id="IPR013525">
    <property type="entry name" value="ABC2_TM"/>
</dbReference>
<comment type="caution">
    <text evidence="10">The sequence shown here is derived from an EMBL/GenBank/DDBJ whole genome shotgun (WGS) entry which is preliminary data.</text>
</comment>
<comment type="similarity">
    <text evidence="2">Belongs to the ABC-2 integral membrane protein family.</text>
</comment>
<dbReference type="PATRIC" id="fig|1280948.3.peg.2263"/>
<dbReference type="OrthoDB" id="9784671at2"/>
<feature type="transmembrane region" description="Helical" evidence="8">
    <location>
        <begin position="255"/>
        <end position="277"/>
    </location>
</feature>
<feature type="domain" description="ABC transmembrane type-2" evidence="9">
    <location>
        <begin position="137"/>
        <end position="366"/>
    </location>
</feature>
<dbReference type="PANTHER" id="PTHR30294:SF44">
    <property type="entry name" value="MULTIDRUG ABC TRANSPORTER PERMEASE YBHR-RELATED"/>
    <property type="match status" value="1"/>
</dbReference>
<dbReference type="PROSITE" id="PS51012">
    <property type="entry name" value="ABC_TM2"/>
    <property type="match status" value="1"/>
</dbReference>
<dbReference type="STRING" id="1280948.HY36_06065"/>
<name>A0A059E0X1_9PROT</name>
<dbReference type="InterPro" id="IPR051449">
    <property type="entry name" value="ABC-2_transporter_component"/>
</dbReference>
<proteinExistence type="inferred from homology"/>
<keyword evidence="7 8" id="KW-0472">Membrane</keyword>
<accession>A0A059E0X1</accession>
<evidence type="ECO:0000256" key="5">
    <source>
        <dbReference type="ARBA" id="ARBA00022692"/>
    </source>
</evidence>
<organism evidence="10 11">
    <name type="scientific">Hyphomonas atlantica</name>
    <dbReference type="NCBI Taxonomy" id="1280948"/>
    <lineage>
        <taxon>Bacteria</taxon>
        <taxon>Pseudomonadati</taxon>
        <taxon>Pseudomonadota</taxon>
        <taxon>Alphaproteobacteria</taxon>
        <taxon>Hyphomonadales</taxon>
        <taxon>Hyphomonadaceae</taxon>
        <taxon>Hyphomonas</taxon>
    </lineage>
</organism>
<dbReference type="EMBL" id="AWFH01000023">
    <property type="protein sequence ID" value="KCZ60543.1"/>
    <property type="molecule type" value="Genomic_DNA"/>
</dbReference>
<evidence type="ECO:0000256" key="3">
    <source>
        <dbReference type="ARBA" id="ARBA00022448"/>
    </source>
</evidence>
<evidence type="ECO:0000313" key="11">
    <source>
        <dbReference type="Proteomes" id="UP000024547"/>
    </source>
</evidence>
<dbReference type="GO" id="GO:0140359">
    <property type="term" value="F:ABC-type transporter activity"/>
    <property type="evidence" value="ECO:0007669"/>
    <property type="project" value="InterPro"/>
</dbReference>
<keyword evidence="3" id="KW-0813">Transport</keyword>
<feature type="transmembrane region" description="Helical" evidence="8">
    <location>
        <begin position="341"/>
        <end position="363"/>
    </location>
</feature>
<dbReference type="RefSeq" id="WP_035552498.1">
    <property type="nucleotide sequence ID" value="NZ_AWFH01000023.1"/>
</dbReference>
<dbReference type="eggNOG" id="COG0842">
    <property type="taxonomic scope" value="Bacteria"/>
</dbReference>
<gene>
    <name evidence="10" type="ORF">HY36_06065</name>
</gene>
<dbReference type="Proteomes" id="UP000024547">
    <property type="component" value="Unassembled WGS sequence"/>
</dbReference>
<sequence length="368" mass="40539">MFQRIWSLIIKELLASARDPQTRWVVLFSPPFLLVIYAFAITQEISSVTLGVHTQDRGVEARELISRFEGSTTFEEILYLRRDADITAAIDSRSVDLVLRIGPDFSRQLERGEPANVQLILDGRASNAAQILAGYSGRIVQDFNEDQATALGVPTLTKVVTRVWYNPNLDPLWSAVPALFAVLTAIVGFMVSALSIARERELGTFEQLLVSPLRPTEILIGKAVPALMIALASATAMLILGWLVLDVPLRGSLLLLYASMIIYLAAIIGIGLFISSLAATQQQAVIGLFIYMMPAVLLSGYATPVANMPDWLQALNESNPIMHFIVISKAVYMKDAPAELFFHHTWPMAVIAVVTLTAGAWLFRRRVS</sequence>
<evidence type="ECO:0000256" key="7">
    <source>
        <dbReference type="ARBA" id="ARBA00023136"/>
    </source>
</evidence>
<keyword evidence="6 8" id="KW-1133">Transmembrane helix</keyword>
<dbReference type="AlphaFoldDB" id="A0A059E0X1"/>
<dbReference type="Gene3D" id="3.40.1710.10">
    <property type="entry name" value="abc type-2 transporter like domain"/>
    <property type="match status" value="1"/>
</dbReference>
<feature type="transmembrane region" description="Helical" evidence="8">
    <location>
        <begin position="21"/>
        <end position="40"/>
    </location>
</feature>
<evidence type="ECO:0000256" key="8">
    <source>
        <dbReference type="SAM" id="Phobius"/>
    </source>
</evidence>
<feature type="transmembrane region" description="Helical" evidence="8">
    <location>
        <begin position="172"/>
        <end position="197"/>
    </location>
</feature>
<evidence type="ECO:0000256" key="1">
    <source>
        <dbReference type="ARBA" id="ARBA00004651"/>
    </source>
</evidence>
<feature type="transmembrane region" description="Helical" evidence="8">
    <location>
        <begin position="284"/>
        <end position="302"/>
    </location>
</feature>
<dbReference type="GO" id="GO:0005886">
    <property type="term" value="C:plasma membrane"/>
    <property type="evidence" value="ECO:0007669"/>
    <property type="project" value="UniProtKB-SubCell"/>
</dbReference>
<evidence type="ECO:0000256" key="4">
    <source>
        <dbReference type="ARBA" id="ARBA00022475"/>
    </source>
</evidence>
<evidence type="ECO:0000313" key="10">
    <source>
        <dbReference type="EMBL" id="KCZ60543.1"/>
    </source>
</evidence>
<evidence type="ECO:0000256" key="2">
    <source>
        <dbReference type="ARBA" id="ARBA00007783"/>
    </source>
</evidence>
<dbReference type="PANTHER" id="PTHR30294">
    <property type="entry name" value="MEMBRANE COMPONENT OF ABC TRANSPORTER YHHJ-RELATED"/>
    <property type="match status" value="1"/>
</dbReference>